<keyword evidence="5" id="KW-1185">Reference proteome</keyword>
<evidence type="ECO:0000256" key="2">
    <source>
        <dbReference type="ARBA" id="ARBA00022803"/>
    </source>
</evidence>
<evidence type="ECO:0000313" key="5">
    <source>
        <dbReference type="Proteomes" id="UP001431010"/>
    </source>
</evidence>
<dbReference type="Gene3D" id="3.40.50.2000">
    <property type="entry name" value="Glycogen Phosphorylase B"/>
    <property type="match status" value="1"/>
</dbReference>
<dbReference type="PROSITE" id="PS50005">
    <property type="entry name" value="TPR"/>
    <property type="match status" value="1"/>
</dbReference>
<dbReference type="EMBL" id="CP088156">
    <property type="protein sequence ID" value="UFZ07971.1"/>
    <property type="molecule type" value="Genomic_DNA"/>
</dbReference>
<dbReference type="Gene3D" id="1.25.40.10">
    <property type="entry name" value="Tetratricopeptide repeat domain"/>
    <property type="match status" value="2"/>
</dbReference>
<dbReference type="SMART" id="SM00028">
    <property type="entry name" value="TPR"/>
    <property type="match status" value="3"/>
</dbReference>
<organism evidence="4 5">
    <name type="scientific">Bradyrhizobium ontarionense</name>
    <dbReference type="NCBI Taxonomy" id="2898149"/>
    <lineage>
        <taxon>Bacteria</taxon>
        <taxon>Pseudomonadati</taxon>
        <taxon>Pseudomonadota</taxon>
        <taxon>Alphaproteobacteria</taxon>
        <taxon>Hyphomicrobiales</taxon>
        <taxon>Nitrobacteraceae</taxon>
        <taxon>Bradyrhizobium</taxon>
    </lineage>
</organism>
<evidence type="ECO:0000256" key="1">
    <source>
        <dbReference type="ARBA" id="ARBA00022737"/>
    </source>
</evidence>
<keyword evidence="1" id="KW-0677">Repeat</keyword>
<dbReference type="InterPro" id="IPR011990">
    <property type="entry name" value="TPR-like_helical_dom_sf"/>
</dbReference>
<dbReference type="InterPro" id="IPR051685">
    <property type="entry name" value="Ycf3/AcsC/BcsC/TPR_MFPF"/>
</dbReference>
<reference evidence="4" key="1">
    <citation type="journal article" date="2024" name="Antonie Van Leeuwenhoek">
        <title>Bradyrhizobium ontarionense sp. nov., a novel bacterial symbiont isolated from Aeschynomene indica (Indian jointvetch), harbours photosynthesis, nitrogen fixation and nitrous oxide (N2O) reductase genes.</title>
        <authorList>
            <person name="Bromfield E.S.P."/>
            <person name="Cloutier S."/>
        </authorList>
    </citation>
    <scope>NUCLEOTIDE SEQUENCE</scope>
    <source>
        <strain evidence="4">A19</strain>
    </source>
</reference>
<keyword evidence="2 3" id="KW-0802">TPR repeat</keyword>
<proteinExistence type="predicted"/>
<gene>
    <name evidence="4" type="ORF">LQG66_17440</name>
</gene>
<dbReference type="Proteomes" id="UP001431010">
    <property type="component" value="Chromosome"/>
</dbReference>
<name>A0ABY3RKR9_9BRAD</name>
<dbReference type="SUPFAM" id="SSF48452">
    <property type="entry name" value="TPR-like"/>
    <property type="match status" value="1"/>
</dbReference>
<dbReference type="InterPro" id="IPR002201">
    <property type="entry name" value="Glyco_trans_9"/>
</dbReference>
<dbReference type="PANTHER" id="PTHR44943">
    <property type="entry name" value="CELLULOSE SYNTHASE OPERON PROTEIN C"/>
    <property type="match status" value="1"/>
</dbReference>
<protein>
    <submittedName>
        <fullName evidence="4">Tetratricopeptide repeat-containing glycosyltransferase family protein</fullName>
    </submittedName>
</protein>
<dbReference type="PANTHER" id="PTHR44943:SF8">
    <property type="entry name" value="TPR REPEAT-CONTAINING PROTEIN MJ0263"/>
    <property type="match status" value="1"/>
</dbReference>
<dbReference type="InterPro" id="IPR019734">
    <property type="entry name" value="TPR_rpt"/>
</dbReference>
<dbReference type="Pfam" id="PF14559">
    <property type="entry name" value="TPR_19"/>
    <property type="match status" value="1"/>
</dbReference>
<dbReference type="SUPFAM" id="SSF53756">
    <property type="entry name" value="UDP-Glycosyltransferase/glycogen phosphorylase"/>
    <property type="match status" value="1"/>
</dbReference>
<dbReference type="Pfam" id="PF01075">
    <property type="entry name" value="Glyco_transf_9"/>
    <property type="match status" value="1"/>
</dbReference>
<dbReference type="RefSeq" id="WP_231327420.1">
    <property type="nucleotide sequence ID" value="NZ_CP088156.1"/>
</dbReference>
<sequence length="418" mass="46270">MRAAALLSLGRHAEALSDLERVRLRDPTNADTCNQMGNCLSALGRYDDALSSYDKAAALGDKHAVKNKAIALEHLGRFDQAMDGYRRAVAEDANDAHAEWNLALLQLLTGDFEAGWAGREAARWKIPVLVAGYPKLSGPLWRGTEPIDGKTILVCPDEGLGDVIQFVRYVPMLAARGARVILIVQDELVPLLSHLPGVAQCLPKSATTVPSYDFHCPLTSLPLAFGTRLAAIPAETSCLPVPPPDRVATWDQRLGPHDRPRAGLVWSGNPRHPRDRARSMPFRTMARLLDVDAIFVSLQKDPRADDKPALLERTDVIDLTAHLTDFVETAALVCCLDLVITVDTSVAHLSAALGRPTWILLPYVPDYRWLLDRDDSPWYPTMRLFRQDQRRDYGHVIEQVRTELNAACRGGSFRSRTP</sequence>
<feature type="repeat" description="TPR" evidence="3">
    <location>
        <begin position="30"/>
        <end position="63"/>
    </location>
</feature>
<accession>A0ABY3RKR9</accession>
<evidence type="ECO:0000256" key="3">
    <source>
        <dbReference type="PROSITE-ProRule" id="PRU00339"/>
    </source>
</evidence>
<evidence type="ECO:0000313" key="4">
    <source>
        <dbReference type="EMBL" id="UFZ07971.1"/>
    </source>
</evidence>